<protein>
    <submittedName>
        <fullName evidence="2">Cellulose binding domain-containing protein</fullName>
    </submittedName>
</protein>
<proteinExistence type="predicted"/>
<gene>
    <name evidence="2" type="ORF">ACFFIA_06000</name>
</gene>
<dbReference type="PROSITE" id="PS51173">
    <property type="entry name" value="CBM2"/>
    <property type="match status" value="1"/>
</dbReference>
<accession>A0ABV6LY15</accession>
<feature type="domain" description="CBM2" evidence="1">
    <location>
        <begin position="11"/>
        <end position="135"/>
    </location>
</feature>
<evidence type="ECO:0000259" key="1">
    <source>
        <dbReference type="PROSITE" id="PS51173"/>
    </source>
</evidence>
<dbReference type="Pfam" id="PF00553">
    <property type="entry name" value="CBM_2"/>
    <property type="match status" value="1"/>
</dbReference>
<dbReference type="SUPFAM" id="SSF49384">
    <property type="entry name" value="Carbohydrate-binding domain"/>
    <property type="match status" value="1"/>
</dbReference>
<dbReference type="EMBL" id="JBHLUH010000007">
    <property type="protein sequence ID" value="MFC0527207.1"/>
    <property type="molecule type" value="Genomic_DNA"/>
</dbReference>
<dbReference type="SMART" id="SM00637">
    <property type="entry name" value="CBD_II"/>
    <property type="match status" value="1"/>
</dbReference>
<dbReference type="InterPro" id="IPR012291">
    <property type="entry name" value="CBM2_carb-bd_dom_sf"/>
</dbReference>
<evidence type="ECO:0000313" key="3">
    <source>
        <dbReference type="Proteomes" id="UP001589867"/>
    </source>
</evidence>
<organism evidence="2 3">
    <name type="scientific">Phytohabitans kaempferiae</name>
    <dbReference type="NCBI Taxonomy" id="1620943"/>
    <lineage>
        <taxon>Bacteria</taxon>
        <taxon>Bacillati</taxon>
        <taxon>Actinomycetota</taxon>
        <taxon>Actinomycetes</taxon>
        <taxon>Micromonosporales</taxon>
        <taxon>Micromonosporaceae</taxon>
    </lineage>
</organism>
<dbReference type="Proteomes" id="UP001589867">
    <property type="component" value="Unassembled WGS sequence"/>
</dbReference>
<sequence length="137" mass="14389">MRRGRPIWRYPSAAPWLCRSTDSPRRARVRAHRVDQALIGCLVQRSSPGFVARVTVQNTSGNATAGWQVDWTWPHGQALTAIWSAAATSTGGTVSAANTDYNGSLAAGASTTFGFLGTGAAPTDLTLACSPTALAEQ</sequence>
<dbReference type="RefSeq" id="WP_377246659.1">
    <property type="nucleotide sequence ID" value="NZ_JBHLUH010000007.1"/>
</dbReference>
<reference evidence="2 3" key="1">
    <citation type="submission" date="2024-09" db="EMBL/GenBank/DDBJ databases">
        <authorList>
            <person name="Sun Q."/>
            <person name="Mori K."/>
        </authorList>
    </citation>
    <scope>NUCLEOTIDE SEQUENCE [LARGE SCALE GENOMIC DNA]</scope>
    <source>
        <strain evidence="2 3">TBRC 3947</strain>
    </source>
</reference>
<keyword evidence="3" id="KW-1185">Reference proteome</keyword>
<dbReference type="InterPro" id="IPR008965">
    <property type="entry name" value="CBM2/CBM3_carb-bd_dom_sf"/>
</dbReference>
<comment type="caution">
    <text evidence="2">The sequence shown here is derived from an EMBL/GenBank/DDBJ whole genome shotgun (WGS) entry which is preliminary data.</text>
</comment>
<dbReference type="Gene3D" id="2.60.40.290">
    <property type="match status" value="1"/>
</dbReference>
<dbReference type="InterPro" id="IPR001919">
    <property type="entry name" value="CBD2"/>
</dbReference>
<name>A0ABV6LY15_9ACTN</name>
<evidence type="ECO:0000313" key="2">
    <source>
        <dbReference type="EMBL" id="MFC0527207.1"/>
    </source>
</evidence>